<name>A0A0R1XZ10_9LACO</name>
<feature type="transmembrane region" description="Helical" evidence="1">
    <location>
        <begin position="103"/>
        <end position="125"/>
    </location>
</feature>
<sequence length="169" mass="19367">MKGFKTMYDAVLLTRIMILLVLIGAVLSIWSVVANRHFYQKLDKSYRNRLGQYIKSQPKLRRLLYLMVWLDLIGITLILFGWLPVILFGYFPNDLLPIIFPTMSYVCISLSVLNIVTALGIRIYTKKLLGSFPKPSTKLSIKLMFYISRLALIIAALLTFPLIAVLTNH</sequence>
<gene>
    <name evidence="2" type="ORF">FC83_GL001925</name>
</gene>
<dbReference type="Proteomes" id="UP000051236">
    <property type="component" value="Unassembled WGS sequence"/>
</dbReference>
<keyword evidence="1" id="KW-1133">Transmembrane helix</keyword>
<evidence type="ECO:0000256" key="1">
    <source>
        <dbReference type="SAM" id="Phobius"/>
    </source>
</evidence>
<feature type="transmembrane region" description="Helical" evidence="1">
    <location>
        <begin position="12"/>
        <end position="34"/>
    </location>
</feature>
<dbReference type="PATRIC" id="fig|1423734.3.peg.1948"/>
<dbReference type="AlphaFoldDB" id="A0A0R1XZ10"/>
<organism evidence="2 3">
    <name type="scientific">Agrilactobacillus composti DSM 18527 = JCM 14202</name>
    <dbReference type="NCBI Taxonomy" id="1423734"/>
    <lineage>
        <taxon>Bacteria</taxon>
        <taxon>Bacillati</taxon>
        <taxon>Bacillota</taxon>
        <taxon>Bacilli</taxon>
        <taxon>Lactobacillales</taxon>
        <taxon>Lactobacillaceae</taxon>
        <taxon>Agrilactobacillus</taxon>
    </lineage>
</organism>
<keyword evidence="3" id="KW-1185">Reference proteome</keyword>
<evidence type="ECO:0000313" key="3">
    <source>
        <dbReference type="Proteomes" id="UP000051236"/>
    </source>
</evidence>
<accession>A0A0R1XZ10</accession>
<keyword evidence="1" id="KW-0812">Transmembrane</keyword>
<feature type="transmembrane region" description="Helical" evidence="1">
    <location>
        <begin position="146"/>
        <end position="166"/>
    </location>
</feature>
<proteinExistence type="predicted"/>
<dbReference type="STRING" id="1423734.FC83_GL001925"/>
<reference evidence="2 3" key="1">
    <citation type="journal article" date="2015" name="Genome Announc.">
        <title>Expanding the biotechnology potential of lactobacilli through comparative genomics of 213 strains and associated genera.</title>
        <authorList>
            <person name="Sun Z."/>
            <person name="Harris H.M."/>
            <person name="McCann A."/>
            <person name="Guo C."/>
            <person name="Argimon S."/>
            <person name="Zhang W."/>
            <person name="Yang X."/>
            <person name="Jeffery I.B."/>
            <person name="Cooney J.C."/>
            <person name="Kagawa T.F."/>
            <person name="Liu W."/>
            <person name="Song Y."/>
            <person name="Salvetti E."/>
            <person name="Wrobel A."/>
            <person name="Rasinkangas P."/>
            <person name="Parkhill J."/>
            <person name="Rea M.C."/>
            <person name="O'Sullivan O."/>
            <person name="Ritari J."/>
            <person name="Douillard F.P."/>
            <person name="Paul Ross R."/>
            <person name="Yang R."/>
            <person name="Briner A.E."/>
            <person name="Felis G.E."/>
            <person name="de Vos W.M."/>
            <person name="Barrangou R."/>
            <person name="Klaenhammer T.R."/>
            <person name="Caufield P.W."/>
            <person name="Cui Y."/>
            <person name="Zhang H."/>
            <person name="O'Toole P.W."/>
        </authorList>
    </citation>
    <scope>NUCLEOTIDE SEQUENCE [LARGE SCALE GENOMIC DNA]</scope>
    <source>
        <strain evidence="2 3">DSM 18527</strain>
    </source>
</reference>
<feature type="transmembrane region" description="Helical" evidence="1">
    <location>
        <begin position="63"/>
        <end position="91"/>
    </location>
</feature>
<dbReference type="EMBL" id="AZGA01000020">
    <property type="protein sequence ID" value="KRM34789.1"/>
    <property type="molecule type" value="Genomic_DNA"/>
</dbReference>
<evidence type="ECO:0000313" key="2">
    <source>
        <dbReference type="EMBL" id="KRM34789.1"/>
    </source>
</evidence>
<keyword evidence="1" id="KW-0472">Membrane</keyword>
<protein>
    <submittedName>
        <fullName evidence="2">Uncharacterized protein</fullName>
    </submittedName>
</protein>
<comment type="caution">
    <text evidence="2">The sequence shown here is derived from an EMBL/GenBank/DDBJ whole genome shotgun (WGS) entry which is preliminary data.</text>
</comment>